<evidence type="ECO:0000313" key="3">
    <source>
        <dbReference type="Proteomes" id="UP000184096"/>
    </source>
</evidence>
<keyword evidence="3" id="KW-1185">Reference proteome</keyword>
<feature type="chain" id="PRO_5012726332" evidence="1">
    <location>
        <begin position="22"/>
        <end position="79"/>
    </location>
</feature>
<evidence type="ECO:0000313" key="2">
    <source>
        <dbReference type="EMBL" id="SHN79573.1"/>
    </source>
</evidence>
<proteinExistence type="predicted"/>
<organism evidence="2 3">
    <name type="scientific">Bradyrhizobium erythrophlei</name>
    <dbReference type="NCBI Taxonomy" id="1437360"/>
    <lineage>
        <taxon>Bacteria</taxon>
        <taxon>Pseudomonadati</taxon>
        <taxon>Pseudomonadota</taxon>
        <taxon>Alphaproteobacteria</taxon>
        <taxon>Hyphomicrobiales</taxon>
        <taxon>Nitrobacteraceae</taxon>
        <taxon>Bradyrhizobium</taxon>
    </lineage>
</organism>
<dbReference type="AlphaFoldDB" id="A0A1M7U9D7"/>
<accession>A0A1M7U9D7</accession>
<dbReference type="Proteomes" id="UP000184096">
    <property type="component" value="Chromosome I"/>
</dbReference>
<evidence type="ECO:0000256" key="1">
    <source>
        <dbReference type="SAM" id="SignalP"/>
    </source>
</evidence>
<dbReference type="EMBL" id="LT670849">
    <property type="protein sequence ID" value="SHN79573.1"/>
    <property type="molecule type" value="Genomic_DNA"/>
</dbReference>
<keyword evidence="1" id="KW-0732">Signal</keyword>
<gene>
    <name evidence="2" type="ORF">SAMN05444170_4059</name>
</gene>
<dbReference type="InterPro" id="IPR058110">
    <property type="entry name" value="GCG_CRPN_dom"/>
</dbReference>
<dbReference type="NCBIfam" id="NF047412">
    <property type="entry name" value="sig_GCG_CRPN_rpt"/>
    <property type="match status" value="1"/>
</dbReference>
<sequence length="79" mass="8381">MIRTFLIGTTLALGLTTAASAAVSPAPMGVTNSSVIKVAEGCGRGWWRGPGGRCHPMFDGRACPPGYHLGPERRRCWPN</sequence>
<protein>
    <submittedName>
        <fullName evidence="2">Uncharacterized protein</fullName>
    </submittedName>
</protein>
<reference evidence="3" key="1">
    <citation type="submission" date="2016-11" db="EMBL/GenBank/DDBJ databases">
        <authorList>
            <person name="Varghese N."/>
            <person name="Submissions S."/>
        </authorList>
    </citation>
    <scope>NUCLEOTIDE SEQUENCE [LARGE SCALE GENOMIC DNA]</scope>
    <source>
        <strain evidence="3">GAS401</strain>
    </source>
</reference>
<feature type="signal peptide" evidence="1">
    <location>
        <begin position="1"/>
        <end position="21"/>
    </location>
</feature>
<name>A0A1M7U9D7_9BRAD</name>